<protein>
    <submittedName>
        <fullName evidence="1 2">Lipoprotein</fullName>
    </submittedName>
</protein>
<dbReference type="Proteomes" id="UP000049495">
    <property type="component" value="Unassembled WGS sequence"/>
</dbReference>
<evidence type="ECO:0000313" key="3">
    <source>
        <dbReference type="Proteomes" id="UP000049077"/>
    </source>
</evidence>
<evidence type="ECO:0000313" key="1">
    <source>
        <dbReference type="EMBL" id="CDT14204.1"/>
    </source>
</evidence>
<evidence type="ECO:0000313" key="4">
    <source>
        <dbReference type="Proteomes" id="UP000049495"/>
    </source>
</evidence>
<comment type="caution">
    <text evidence="1">The sequence shown here is derived from an EMBL/GenBank/DDBJ whole genome shotgun (WGS) entry which is preliminary data.</text>
</comment>
<accession>A0A4R2E877</accession>
<reference evidence="1 3" key="1">
    <citation type="submission" date="2014-06" db="EMBL/GenBank/DDBJ databases">
        <authorList>
            <person name="Le Roux F."/>
        </authorList>
    </citation>
    <scope>NUCLEOTIDE SEQUENCE</scope>
    <source>
        <strain evidence="2 3">J5-4</strain>
        <strain evidence="1">J5-5</strain>
    </source>
</reference>
<dbReference type="OrthoDB" id="6402397at2"/>
<dbReference type="Proteomes" id="UP000049077">
    <property type="component" value="Unassembled WGS sequence"/>
</dbReference>
<name>A0A4R2E877_9VIBR</name>
<reference evidence="4" key="2">
    <citation type="submission" date="2014-06" db="EMBL/GenBank/DDBJ databases">
        <authorList>
            <person name="Le Roux Frederique"/>
        </authorList>
    </citation>
    <scope>NUCLEOTIDE SEQUENCE [LARGE SCALE GENOMIC DNA]</scope>
    <source>
        <strain evidence="4">J5-5</strain>
    </source>
</reference>
<keyword evidence="3" id="KW-1185">Reference proteome</keyword>
<keyword evidence="1" id="KW-0449">Lipoprotein</keyword>
<dbReference type="EMBL" id="CCJV01000059">
    <property type="protein sequence ID" value="CDT14204.1"/>
    <property type="molecule type" value="Genomic_DNA"/>
</dbReference>
<organism evidence="1 4">
    <name type="scientific">Vibrio crassostreae</name>
    <dbReference type="NCBI Taxonomy" id="246167"/>
    <lineage>
        <taxon>Bacteria</taxon>
        <taxon>Pseudomonadati</taxon>
        <taxon>Pseudomonadota</taxon>
        <taxon>Gammaproteobacteria</taxon>
        <taxon>Vibrionales</taxon>
        <taxon>Vibrionaceae</taxon>
        <taxon>Vibrio</taxon>
    </lineage>
</organism>
<dbReference type="EMBL" id="CCJX01000106">
    <property type="protein sequence ID" value="CDT39449.1"/>
    <property type="molecule type" value="Genomic_DNA"/>
</dbReference>
<gene>
    <name evidence="2" type="ORF">VCR4J5_230026</name>
    <name evidence="1" type="ORF">VCR5J5_1510025</name>
</gene>
<evidence type="ECO:0000313" key="2">
    <source>
        <dbReference type="EMBL" id="CDT39449.1"/>
    </source>
</evidence>
<dbReference type="RefSeq" id="WP_123923618.1">
    <property type="nucleotide sequence ID" value="NZ_AP025476.1"/>
</dbReference>
<dbReference type="AlphaFoldDB" id="A0A4R2E877"/>
<proteinExistence type="predicted"/>
<sequence>MKRYLLGMLCAFGINGCADHVVEPEGTSIEVVPIHYQFNAQSQDHTLVEQRFEAFIQRYQLEGSTAQWQIIVNGSLPQPLVSVLDEVLANNHIALSQVEHQVNNTSNRFSVSVIATDMQVRLEVCQQQKVGHYGYSKLGCYTDGNRWQSMVNPEKSL</sequence>
<dbReference type="GeneID" id="93898499"/>